<reference evidence="2" key="2">
    <citation type="submission" date="2025-09" db="UniProtKB">
        <authorList>
            <consortium name="Ensembl"/>
        </authorList>
    </citation>
    <scope>IDENTIFICATION</scope>
</reference>
<reference evidence="2" key="1">
    <citation type="submission" date="2025-08" db="UniProtKB">
        <authorList>
            <consortium name="Ensembl"/>
        </authorList>
    </citation>
    <scope>IDENTIFICATION</scope>
</reference>
<dbReference type="GeneTree" id="ENSGT00980000198805"/>
<organism evidence="2 3">
    <name type="scientific">Labrus bergylta</name>
    <name type="common">ballan wrasse</name>
    <dbReference type="NCBI Taxonomy" id="56723"/>
    <lineage>
        <taxon>Eukaryota</taxon>
        <taxon>Metazoa</taxon>
        <taxon>Chordata</taxon>
        <taxon>Craniata</taxon>
        <taxon>Vertebrata</taxon>
        <taxon>Euteleostomi</taxon>
        <taxon>Actinopterygii</taxon>
        <taxon>Neopterygii</taxon>
        <taxon>Teleostei</taxon>
        <taxon>Neoteleostei</taxon>
        <taxon>Acanthomorphata</taxon>
        <taxon>Eupercaria</taxon>
        <taxon>Labriformes</taxon>
        <taxon>Labridae</taxon>
        <taxon>Labrus</taxon>
    </lineage>
</organism>
<accession>A0A3Q3FSZ1</accession>
<evidence type="ECO:0000256" key="1">
    <source>
        <dbReference type="SAM" id="Phobius"/>
    </source>
</evidence>
<keyword evidence="1" id="KW-0812">Transmembrane</keyword>
<dbReference type="Proteomes" id="UP000261660">
    <property type="component" value="Unplaced"/>
</dbReference>
<keyword evidence="1" id="KW-1133">Transmembrane helix</keyword>
<keyword evidence="1" id="KW-0472">Membrane</keyword>
<feature type="transmembrane region" description="Helical" evidence="1">
    <location>
        <begin position="83"/>
        <end position="102"/>
    </location>
</feature>
<feature type="transmembrane region" description="Helical" evidence="1">
    <location>
        <begin position="123"/>
        <end position="148"/>
    </location>
</feature>
<proteinExistence type="predicted"/>
<evidence type="ECO:0000313" key="3">
    <source>
        <dbReference type="Proteomes" id="UP000261660"/>
    </source>
</evidence>
<protein>
    <submittedName>
        <fullName evidence="2">Uncharacterized protein</fullName>
    </submittedName>
</protein>
<name>A0A3Q3FSZ1_9LABR</name>
<dbReference type="AlphaFoldDB" id="A0A3Q3FSZ1"/>
<dbReference type="InParanoid" id="A0A3Q3FSZ1"/>
<dbReference type="Ensembl" id="ENSLBET00000024227.1">
    <property type="protein sequence ID" value="ENSLBEP00000023027.1"/>
    <property type="gene ID" value="ENSLBEG00000017657.1"/>
</dbReference>
<keyword evidence="3" id="KW-1185">Reference proteome</keyword>
<sequence>TLKVITPDTEGGNSLTSELFDAAFVLADALDRLSSSLLFGLQLVLQLSDASLQFLELLLAALHGDLLGLVQTVLQVFDGLLHVLLHALQMGAGVTFHLLLHSHRLVSTPGFRLQRGLKRLEHALVVPLGLLHFLVFLSHFALHVSFYLVEFQLGSQDLALFML</sequence>
<evidence type="ECO:0000313" key="2">
    <source>
        <dbReference type="Ensembl" id="ENSLBEP00000023027.1"/>
    </source>
</evidence>